<sequence length="92" mass="10222">MTLCVALTEGPYSNRELSGSHLHCDYPYLTMAYHGRCIVDHSNTCMIESSDDVGRRPPCLLVLTLADVPASWSPSYSNVFAVFAHPEPVFFI</sequence>
<evidence type="ECO:0000313" key="1">
    <source>
        <dbReference type="EMBL" id="KAG7171461.1"/>
    </source>
</evidence>
<accession>A0A8J5N1G5</accession>
<evidence type="ECO:0000313" key="2">
    <source>
        <dbReference type="Proteomes" id="UP000747542"/>
    </source>
</evidence>
<keyword evidence="2" id="KW-1185">Reference proteome</keyword>
<proteinExistence type="predicted"/>
<comment type="caution">
    <text evidence="1">The sequence shown here is derived from an EMBL/GenBank/DDBJ whole genome shotgun (WGS) entry which is preliminary data.</text>
</comment>
<name>A0A8J5N1G5_HOMAM</name>
<dbReference type="AlphaFoldDB" id="A0A8J5N1G5"/>
<gene>
    <name evidence="1" type="ORF">Hamer_G018579</name>
</gene>
<dbReference type="EMBL" id="JAHLQT010012106">
    <property type="protein sequence ID" value="KAG7171461.1"/>
    <property type="molecule type" value="Genomic_DNA"/>
</dbReference>
<organism evidence="1 2">
    <name type="scientific">Homarus americanus</name>
    <name type="common">American lobster</name>
    <dbReference type="NCBI Taxonomy" id="6706"/>
    <lineage>
        <taxon>Eukaryota</taxon>
        <taxon>Metazoa</taxon>
        <taxon>Ecdysozoa</taxon>
        <taxon>Arthropoda</taxon>
        <taxon>Crustacea</taxon>
        <taxon>Multicrustacea</taxon>
        <taxon>Malacostraca</taxon>
        <taxon>Eumalacostraca</taxon>
        <taxon>Eucarida</taxon>
        <taxon>Decapoda</taxon>
        <taxon>Pleocyemata</taxon>
        <taxon>Astacidea</taxon>
        <taxon>Nephropoidea</taxon>
        <taxon>Nephropidae</taxon>
        <taxon>Homarus</taxon>
    </lineage>
</organism>
<reference evidence="1" key="1">
    <citation type="journal article" date="2021" name="Sci. Adv.">
        <title>The American lobster genome reveals insights on longevity, neural, and immune adaptations.</title>
        <authorList>
            <person name="Polinski J.M."/>
            <person name="Zimin A.V."/>
            <person name="Clark K.F."/>
            <person name="Kohn A.B."/>
            <person name="Sadowski N."/>
            <person name="Timp W."/>
            <person name="Ptitsyn A."/>
            <person name="Khanna P."/>
            <person name="Romanova D.Y."/>
            <person name="Williams P."/>
            <person name="Greenwood S.J."/>
            <person name="Moroz L.L."/>
            <person name="Walt D.R."/>
            <person name="Bodnar A.G."/>
        </authorList>
    </citation>
    <scope>NUCLEOTIDE SEQUENCE</scope>
    <source>
        <strain evidence="1">GMGI-L3</strain>
    </source>
</reference>
<protein>
    <submittedName>
        <fullName evidence="1">Uncharacterized protein</fullName>
    </submittedName>
</protein>
<dbReference type="Proteomes" id="UP000747542">
    <property type="component" value="Unassembled WGS sequence"/>
</dbReference>